<keyword evidence="11" id="KW-1185">Reference proteome</keyword>
<dbReference type="PANTHER" id="PTHR32063">
    <property type="match status" value="1"/>
</dbReference>
<evidence type="ECO:0000256" key="7">
    <source>
        <dbReference type="ARBA" id="ARBA00023136"/>
    </source>
</evidence>
<dbReference type="InterPro" id="IPR027463">
    <property type="entry name" value="AcrB_DN_DC_subdom"/>
</dbReference>
<dbReference type="PANTHER" id="PTHR32063:SF24">
    <property type="entry name" value="CATION EFFLUX SYSTEM (ACRB_ACRD_ACRF FAMILY)"/>
    <property type="match status" value="1"/>
</dbReference>
<keyword evidence="8" id="KW-0175">Coiled coil</keyword>
<evidence type="ECO:0000256" key="8">
    <source>
        <dbReference type="SAM" id="Coils"/>
    </source>
</evidence>
<dbReference type="InterPro" id="IPR004763">
    <property type="entry name" value="CusA-like"/>
</dbReference>
<feature type="transmembrane region" description="Helical" evidence="9">
    <location>
        <begin position="485"/>
        <end position="508"/>
    </location>
</feature>
<dbReference type="Gene3D" id="1.20.1600.10">
    <property type="entry name" value="Outer membrane efflux proteins (OEP)"/>
    <property type="match status" value="1"/>
</dbReference>
<dbReference type="Gene3D" id="3.30.70.1430">
    <property type="entry name" value="Multidrug efflux transporter AcrB pore domain"/>
    <property type="match status" value="2"/>
</dbReference>
<gene>
    <name evidence="10" type="ORF">FHG64_17450</name>
</gene>
<feature type="transmembrane region" description="Helical" evidence="9">
    <location>
        <begin position="879"/>
        <end position="898"/>
    </location>
</feature>
<sequence>MLSRIIKFSLENKLIVLLLTSFMVGYGIYSLTQIPIGAVPDITNNQVQVITTSQNLSTQDMEQFITYPVELEMANLPGVVEIRSVSKFGLSVVTIVFEDKMGTYLPRQLIAEKIESASQNIPEGFGTPEMGPITTGLGEIYQYILDTKPGYEDKYTATELRTIQDWIVKRQLSGIPGVVEVNSWGGKLKQYEVAINTEKLMAMNISTTDVFTALEKNNSVAGGGYIERINQAYFIRGEGLVNSLEDIENIVVTNIGANPVYIRDIAEVGFGHATRYGAITGNGEGEKVLGQVMMIKDGNSKKVIEAVQERVASISQSLPEGVYINGFLDRSTLIGKTTFTITENLLLGCLIVIFVVVLLLGNLRSGLVVASVIPLCLLFALSMMYIFGIDANLMSLGAIDFGIIIDGAVIIVEFIAFRITTQKDELANLGKAEKRLVQDKITYEGATKMMNSAVFGQLIILIVFIPILSLSGVEGKMFKPMALTFSFALIGAMILCFTYVPVMSSMFLKPSNLSDKNISVRLMRAVTRAYDPVIRFALSAKTLILGLSALLLAISIYIFTTMGGEFVPTLDEGDFVIQPVLKTGTSLSETIKITTQMETILLEKFPEVDQVVTRIGAAEVPTDPMSMEESDVIITLKPQGEWVSAESKDELADKFKEALAVIPGMEVEFTQPIEMRFNELITGVRADIAIKVFGEDLSILSNKAHEIERLIRDVEGAADITVEKVEGLPQMNVKYNRSKIARYGLNIADLNELISMGFAGRTVGSVFEGEKRFDLVVRLNEAGRRDLSSLQNLYVDLPAGGRIPLRELADITYQTGAAKISRDDTRRRIVVGINVRNRDLQSVVDDVQELIDKNIELPVGYSITYGGQFENLQSARARLLIAVPVALILIFILLYFAFKSVKEALIIYSAIPLAAVGGILLLWIRDMPFSISAGVGFIALFGIAVLNGIVLIEHFKDLKKDGMEHNDNLVRKGAKDRLRAVLLTASAAALGFLPMAVSTNAGAEVQRPLATVVIGGLVTATLLTLVVVPVLYSIFGDTGKPALKFRNKNKPLLFILLLFAVPGFSQEQPFNFEEIRNLALENNASLRASALEVEEAKALVNTAFDFDNTEVYYHYDQNNLAINEQPVEVFGIKQEFAFPTVYTAALNRNKAGLEVQTLRNNLEVLRLEGAVAAAYYQLQYEMEREQVYAYLDSLYDRFSYSARRRFELGETNYLEKITAQAKQRELQTRYRQAGEDVVAAREELMRLVQASMPINILKIPLPKLEIKNIGFQDNVILDLAESLVALQNAEKKLNRNRLLPDISLDYFGGSNSGLDYNLYGYQLGLKIPLLFPAKSARIKAATIAEDRAAEEADNIRIDLQARYLRLQAELRKHKEALSYFEEEGMELSEEILKTANLSYQNGELDFFQYILSLESANEIILNYLESLNSYNQTVISINYLILN</sequence>
<dbReference type="Pfam" id="PF00873">
    <property type="entry name" value="ACR_tran"/>
    <property type="match status" value="1"/>
</dbReference>
<feature type="transmembrane region" description="Helical" evidence="9">
    <location>
        <begin position="533"/>
        <end position="559"/>
    </location>
</feature>
<evidence type="ECO:0000313" key="11">
    <source>
        <dbReference type="Proteomes" id="UP000309016"/>
    </source>
</evidence>
<feature type="transmembrane region" description="Helical" evidence="9">
    <location>
        <begin position="393"/>
        <end position="417"/>
    </location>
</feature>
<keyword evidence="4" id="KW-1003">Cell membrane</keyword>
<proteinExistence type="inferred from homology"/>
<feature type="transmembrane region" description="Helical" evidence="9">
    <location>
        <begin position="453"/>
        <end position="473"/>
    </location>
</feature>
<comment type="subcellular location">
    <subcellularLocation>
        <location evidence="1">Cell membrane</location>
        <topology evidence="1">Multi-pass membrane protein</topology>
    </subcellularLocation>
</comment>
<evidence type="ECO:0000313" key="10">
    <source>
        <dbReference type="EMBL" id="QCY71038.1"/>
    </source>
</evidence>
<accession>A0A5B7X8G5</accession>
<dbReference type="KEGG" id="afla:FHG64_17450"/>
<dbReference type="NCBIfam" id="TIGR00914">
    <property type="entry name" value="2A0601"/>
    <property type="match status" value="1"/>
</dbReference>
<dbReference type="GO" id="GO:0042910">
    <property type="term" value="F:xenobiotic transmembrane transporter activity"/>
    <property type="evidence" value="ECO:0007669"/>
    <property type="project" value="TreeGrafter"/>
</dbReference>
<dbReference type="SUPFAM" id="SSF82714">
    <property type="entry name" value="Multidrug efflux transporter AcrB TolC docking domain, DN and DC subdomains"/>
    <property type="match status" value="2"/>
</dbReference>
<reference evidence="10 11" key="1">
    <citation type="submission" date="2019-06" db="EMBL/GenBank/DDBJ databases">
        <title>Complete genome sequence of Antarcticibacterium flavum KCTC 52984T from an Antarctic marine sediment.</title>
        <authorList>
            <person name="Lee Y.M."/>
            <person name="Shin S.C."/>
        </authorList>
    </citation>
    <scope>NUCLEOTIDE SEQUENCE [LARGE SCALE GENOMIC DNA]</scope>
    <source>
        <strain evidence="10 11">KCTC 52984</strain>
    </source>
</reference>
<keyword evidence="6 9" id="KW-1133">Transmembrane helix</keyword>
<feature type="transmembrane region" description="Helical" evidence="9">
    <location>
        <begin position="978"/>
        <end position="997"/>
    </location>
</feature>
<evidence type="ECO:0000256" key="2">
    <source>
        <dbReference type="ARBA" id="ARBA00010942"/>
    </source>
</evidence>
<dbReference type="SUPFAM" id="SSF56954">
    <property type="entry name" value="Outer membrane efflux proteins (OEP)"/>
    <property type="match status" value="1"/>
</dbReference>
<keyword evidence="7 9" id="KW-0472">Membrane</keyword>
<feature type="transmembrane region" description="Helical" evidence="9">
    <location>
        <begin position="341"/>
        <end position="360"/>
    </location>
</feature>
<keyword evidence="3" id="KW-0813">Transport</keyword>
<organism evidence="10 11">
    <name type="scientific">Antarcticibacterium flavum</name>
    <dbReference type="NCBI Taxonomy" id="2058175"/>
    <lineage>
        <taxon>Bacteria</taxon>
        <taxon>Pseudomonadati</taxon>
        <taxon>Bacteroidota</taxon>
        <taxon>Flavobacteriia</taxon>
        <taxon>Flavobacteriales</taxon>
        <taxon>Flavobacteriaceae</taxon>
        <taxon>Antarcticibacterium</taxon>
    </lineage>
</organism>
<evidence type="ECO:0000256" key="5">
    <source>
        <dbReference type="ARBA" id="ARBA00022692"/>
    </source>
</evidence>
<feature type="transmembrane region" description="Helical" evidence="9">
    <location>
        <begin position="1009"/>
        <end position="1035"/>
    </location>
</feature>
<dbReference type="Proteomes" id="UP000309016">
    <property type="component" value="Chromosome"/>
</dbReference>
<name>A0A5B7X8G5_9FLAO</name>
<feature type="transmembrane region" description="Helical" evidence="9">
    <location>
        <begin position="367"/>
        <end position="387"/>
    </location>
</feature>
<evidence type="ECO:0000256" key="3">
    <source>
        <dbReference type="ARBA" id="ARBA00022448"/>
    </source>
</evidence>
<dbReference type="GO" id="GO:0005886">
    <property type="term" value="C:plasma membrane"/>
    <property type="evidence" value="ECO:0007669"/>
    <property type="project" value="UniProtKB-SubCell"/>
</dbReference>
<protein>
    <submittedName>
        <fullName evidence="10">CusA/CzcA family heavy metal efflux RND transporter</fullName>
    </submittedName>
</protein>
<dbReference type="RefSeq" id="WP_139067591.1">
    <property type="nucleotide sequence ID" value="NZ_CP040812.1"/>
</dbReference>
<comment type="similarity">
    <text evidence="2">Belongs to the resistance-nodulation-cell division (RND) (TC 2.A.6) family.</text>
</comment>
<dbReference type="Gene3D" id="3.30.70.1440">
    <property type="entry name" value="Multidrug efflux transporter AcrB pore domain"/>
    <property type="match status" value="1"/>
</dbReference>
<dbReference type="EMBL" id="CP040812">
    <property type="protein sequence ID" value="QCY71038.1"/>
    <property type="molecule type" value="Genomic_DNA"/>
</dbReference>
<dbReference type="GO" id="GO:0008324">
    <property type="term" value="F:monoatomic cation transmembrane transporter activity"/>
    <property type="evidence" value="ECO:0007669"/>
    <property type="project" value="InterPro"/>
</dbReference>
<evidence type="ECO:0000256" key="9">
    <source>
        <dbReference type="SAM" id="Phobius"/>
    </source>
</evidence>
<evidence type="ECO:0000256" key="4">
    <source>
        <dbReference type="ARBA" id="ARBA00022475"/>
    </source>
</evidence>
<dbReference type="InterPro" id="IPR001036">
    <property type="entry name" value="Acrflvin-R"/>
</dbReference>
<dbReference type="PRINTS" id="PR00702">
    <property type="entry name" value="ACRIFLAVINRP"/>
</dbReference>
<feature type="coiled-coil region" evidence="8">
    <location>
        <begin position="1349"/>
        <end position="1383"/>
    </location>
</feature>
<dbReference type="GO" id="GO:0015562">
    <property type="term" value="F:efflux transmembrane transporter activity"/>
    <property type="evidence" value="ECO:0007669"/>
    <property type="project" value="InterPro"/>
</dbReference>
<dbReference type="SUPFAM" id="SSF82693">
    <property type="entry name" value="Multidrug efflux transporter AcrB pore domain, PN1, PN2, PC1 and PC2 subdomains"/>
    <property type="match status" value="3"/>
</dbReference>
<dbReference type="SUPFAM" id="SSF82866">
    <property type="entry name" value="Multidrug efflux transporter AcrB transmembrane domain"/>
    <property type="match status" value="2"/>
</dbReference>
<feature type="transmembrane region" description="Helical" evidence="9">
    <location>
        <begin position="930"/>
        <end position="952"/>
    </location>
</feature>
<keyword evidence="5 9" id="KW-0812">Transmembrane</keyword>
<feature type="transmembrane region" description="Helical" evidence="9">
    <location>
        <begin position="905"/>
        <end position="924"/>
    </location>
</feature>
<dbReference type="OrthoDB" id="9758757at2"/>
<feature type="transmembrane region" description="Helical" evidence="9">
    <location>
        <begin position="1047"/>
        <end position="1065"/>
    </location>
</feature>
<evidence type="ECO:0000256" key="1">
    <source>
        <dbReference type="ARBA" id="ARBA00004651"/>
    </source>
</evidence>
<dbReference type="Gene3D" id="1.20.1640.10">
    <property type="entry name" value="Multidrug efflux transporter AcrB transmembrane domain"/>
    <property type="match status" value="2"/>
</dbReference>
<evidence type="ECO:0000256" key="6">
    <source>
        <dbReference type="ARBA" id="ARBA00022989"/>
    </source>
</evidence>
<dbReference type="Gene3D" id="3.30.70.1320">
    <property type="entry name" value="Multidrug efflux transporter AcrB pore domain like"/>
    <property type="match status" value="1"/>
</dbReference>
<dbReference type="Gene3D" id="3.30.2090.10">
    <property type="entry name" value="Multidrug efflux transporter AcrB TolC docking domain, DN and DC subdomains"/>
    <property type="match status" value="2"/>
</dbReference>